<dbReference type="PANTHER" id="PTHR43355">
    <property type="entry name" value="FLAVIN REDUCTASE (NADPH)"/>
    <property type="match status" value="1"/>
</dbReference>
<sequence>AFIIKSILPRTLPVPKTITTAQSIHILFFVFPGIWNVLVFDSDHLPSGQRPTKVIVGDVLNKSDVLKTHEGQEAVVIVLGTGSDLGNISEGPLFTSSLIHTIRKVVACMSCEYFRFVLWDIAKVPHSFVPLKEDHVRMHQVLKQKFRGSMPPHSDKPFTGDYTVTVGTRGGNVISTHDLSHFFLQCLTTNEYNGKNVTLSLDYSTYNTFSACG</sequence>
<dbReference type="Ensembl" id="ENSXETT00000096435">
    <property type="protein sequence ID" value="ENSXETP00000073133"/>
    <property type="gene ID" value="ENSXETG00000002567"/>
</dbReference>
<reference evidence="1" key="1">
    <citation type="journal article" date="2010" name="Science">
        <title>The genome of the Western clawed frog Xenopus tropicalis.</title>
        <authorList>
            <person name="Hellsten U."/>
            <person name="Harland R.M."/>
            <person name="Gilchrist M.J."/>
            <person name="Hendrix D."/>
            <person name="Jurka J."/>
            <person name="Kapitonov V."/>
            <person name="Ovcharenko I."/>
            <person name="Putnam N.H."/>
            <person name="Shu S."/>
            <person name="Taher L."/>
            <person name="Blitz I.L."/>
            <person name="Blumberg B."/>
            <person name="Dichmann D.S."/>
            <person name="Dubchak I."/>
            <person name="Amaya E."/>
            <person name="Detter J.C."/>
            <person name="Fletcher R."/>
            <person name="Gerhard D.S."/>
            <person name="Goodstein D."/>
            <person name="Graves T."/>
            <person name="Grigoriev I.V."/>
            <person name="Grimwood J."/>
            <person name="Kawashima T."/>
            <person name="Lindquist E."/>
            <person name="Lucas S.M."/>
            <person name="Mead P.E."/>
            <person name="Mitros T."/>
            <person name="Ogino H."/>
            <person name="Ohta Y."/>
            <person name="Poliakov A.V."/>
            <person name="Pollet N."/>
            <person name="Robert J."/>
            <person name="Salamov A."/>
            <person name="Sater A.K."/>
            <person name="Schmutz J."/>
            <person name="Terry A."/>
            <person name="Vize P.D."/>
            <person name="Warren W.C."/>
            <person name="Wells D."/>
            <person name="Wills A."/>
            <person name="Wilson R.K."/>
            <person name="Zimmerman L.B."/>
            <person name="Zorn A.M."/>
            <person name="Grainger R."/>
            <person name="Grammer T."/>
            <person name="Khokha M.K."/>
            <person name="Richardson P.M."/>
            <person name="Rokhsar D.S."/>
        </authorList>
    </citation>
    <scope>NUCLEOTIDE SEQUENCE [LARGE SCALE GENOMIC DNA]</scope>
    <source>
        <strain evidence="1">Nigerian</strain>
    </source>
</reference>
<dbReference type="AlphaFoldDB" id="A0A6I8QJJ1"/>
<accession>A0A6I8QJJ1</accession>
<protein>
    <submittedName>
        <fullName evidence="1">Uncharacterized protein</fullName>
    </submittedName>
</protein>
<evidence type="ECO:0000313" key="1">
    <source>
        <dbReference type="Ensembl" id="ENSXETP00000073133"/>
    </source>
</evidence>
<organism evidence="1">
    <name type="scientific">Xenopus tropicalis</name>
    <name type="common">Western clawed frog</name>
    <name type="synonym">Silurana tropicalis</name>
    <dbReference type="NCBI Taxonomy" id="8364"/>
    <lineage>
        <taxon>Eukaryota</taxon>
        <taxon>Metazoa</taxon>
        <taxon>Chordata</taxon>
        <taxon>Craniata</taxon>
        <taxon>Vertebrata</taxon>
        <taxon>Euteleostomi</taxon>
        <taxon>Amphibia</taxon>
        <taxon>Batrachia</taxon>
        <taxon>Anura</taxon>
        <taxon>Pipoidea</taxon>
        <taxon>Pipidae</taxon>
        <taxon>Xenopodinae</taxon>
        <taxon>Xenopus</taxon>
        <taxon>Silurana</taxon>
    </lineage>
</organism>
<dbReference type="InterPro" id="IPR051606">
    <property type="entry name" value="Polyketide_Oxido-like"/>
</dbReference>
<name>A0A6I8QJJ1_XENTR</name>
<dbReference type="InParanoid" id="A0A6I8QJJ1"/>
<dbReference type="SUPFAM" id="SSF51735">
    <property type="entry name" value="NAD(P)-binding Rossmann-fold domains"/>
    <property type="match status" value="1"/>
</dbReference>
<reference evidence="1" key="2">
    <citation type="submission" date="2020-05" db="UniProtKB">
        <authorList>
            <consortium name="Ensembl"/>
        </authorList>
    </citation>
    <scope>IDENTIFICATION</scope>
</reference>
<dbReference type="Gene3D" id="3.40.50.720">
    <property type="entry name" value="NAD(P)-binding Rossmann-like Domain"/>
    <property type="match status" value="1"/>
</dbReference>
<dbReference type="InterPro" id="IPR036291">
    <property type="entry name" value="NAD(P)-bd_dom_sf"/>
</dbReference>
<dbReference type="PANTHER" id="PTHR43355:SF2">
    <property type="entry name" value="FLAVIN REDUCTASE (NADPH)"/>
    <property type="match status" value="1"/>
</dbReference>
<proteinExistence type="predicted"/>
<dbReference type="GeneTree" id="ENSGT00940000166911"/>